<organism evidence="1 2">
    <name type="scientific">Polymorphospora rubra</name>
    <dbReference type="NCBI Taxonomy" id="338584"/>
    <lineage>
        <taxon>Bacteria</taxon>
        <taxon>Bacillati</taxon>
        <taxon>Actinomycetota</taxon>
        <taxon>Actinomycetes</taxon>
        <taxon>Micromonosporales</taxon>
        <taxon>Micromonosporaceae</taxon>
        <taxon>Polymorphospora</taxon>
    </lineage>
</organism>
<evidence type="ECO:0000313" key="2">
    <source>
        <dbReference type="Proteomes" id="UP000680866"/>
    </source>
</evidence>
<proteinExistence type="predicted"/>
<dbReference type="SUPFAM" id="SSF51182">
    <property type="entry name" value="RmlC-like cupins"/>
    <property type="match status" value="1"/>
</dbReference>
<dbReference type="KEGG" id="pry:Prubr_00030"/>
<name>A0A810MQ16_9ACTN</name>
<sequence>MENGWHVGNAAEDTFKQRGWLLGHFIDPPEDIRSTADVEVKWATHFAGERRSEWTSGEKRTTLVFLVNGKFRVELSVGMISLERQGDYAIWGPGIEHTWHAEADSVVLTVRWPSLPTS</sequence>
<evidence type="ECO:0008006" key="3">
    <source>
        <dbReference type="Google" id="ProtNLM"/>
    </source>
</evidence>
<reference evidence="1" key="1">
    <citation type="submission" date="2020-08" db="EMBL/GenBank/DDBJ databases">
        <title>Whole genome shotgun sequence of Polymorphospora rubra NBRC 101157.</title>
        <authorList>
            <person name="Komaki H."/>
            <person name="Tamura T."/>
        </authorList>
    </citation>
    <scope>NUCLEOTIDE SEQUENCE</scope>
    <source>
        <strain evidence="1">NBRC 101157</strain>
    </source>
</reference>
<evidence type="ECO:0000313" key="1">
    <source>
        <dbReference type="EMBL" id="BCJ62982.1"/>
    </source>
</evidence>
<protein>
    <recommendedName>
        <fullName evidence="3">Signal peptidase I</fullName>
    </recommendedName>
</protein>
<dbReference type="AlphaFoldDB" id="A0A810MQ16"/>
<keyword evidence="2" id="KW-1185">Reference proteome</keyword>
<dbReference type="EMBL" id="AP023359">
    <property type="protein sequence ID" value="BCJ62982.1"/>
    <property type="molecule type" value="Genomic_DNA"/>
</dbReference>
<dbReference type="InterPro" id="IPR011051">
    <property type="entry name" value="RmlC_Cupin_sf"/>
</dbReference>
<dbReference type="Proteomes" id="UP000680866">
    <property type="component" value="Chromosome"/>
</dbReference>
<gene>
    <name evidence="1" type="ORF">Prubr_00030</name>
</gene>
<accession>A0A810MQ16</accession>